<dbReference type="GO" id="GO:0071949">
    <property type="term" value="F:FAD binding"/>
    <property type="evidence" value="ECO:0007669"/>
    <property type="project" value="InterPro"/>
</dbReference>
<dbReference type="GO" id="GO:0016491">
    <property type="term" value="F:oxidoreductase activity"/>
    <property type="evidence" value="ECO:0007669"/>
    <property type="project" value="UniProtKB-KW"/>
</dbReference>
<reference evidence="6 7" key="1">
    <citation type="submission" date="2020-01" db="EMBL/GenBank/DDBJ databases">
        <authorList>
            <person name="Gupta K D."/>
        </authorList>
    </citation>
    <scope>NUCLEOTIDE SEQUENCE [LARGE SCALE GENOMIC DNA]</scope>
</reference>
<evidence type="ECO:0000256" key="1">
    <source>
        <dbReference type="ARBA" id="ARBA00022630"/>
    </source>
</evidence>
<dbReference type="InterPro" id="IPR002938">
    <property type="entry name" value="FAD-bd"/>
</dbReference>
<gene>
    <name evidence="6" type="ORF">AAE3_LOCUS4068</name>
</gene>
<sequence>MASEETSRKPRVAICGGGIGGLCLAVMLSNLSHLDVRLYESAGQFKEIGAGVMIWSRTWRILEDMGLASEFAKIAHAPPTGEMGVGFDYRRSDQPEEGFRFKLVEMPYGVHFLDVFVNALPPGIANFGKRLVSYNHQVIRLSSPLQPISLQFADGSISECDLLIGAEGIKSGVRAQMYREAAMARGDLGLLDHISPVWTGTIAYRGLYCGKSKHVVSYSISQGDIVNIVTFTSRPERHGEPYSGDWVVNCDKQELLDSYAGLELGIPSFDLSLSESQLRVHLNQDAFILARLLSKAMRPTRDSLSALLKAYEAVRLPAANAVLRGSYESGRMYEFT</sequence>
<proteinExistence type="predicted"/>
<keyword evidence="1" id="KW-0285">Flavoprotein</keyword>
<dbReference type="PANTHER" id="PTHR46720">
    <property type="entry name" value="HYDROXYLASE, PUTATIVE (AFU_ORTHOLOGUE AFUA_3G01460)-RELATED"/>
    <property type="match status" value="1"/>
</dbReference>
<dbReference type="AlphaFoldDB" id="A0A8S0XP48"/>
<feature type="domain" description="FAD-binding" evidence="5">
    <location>
        <begin position="11"/>
        <end position="178"/>
    </location>
</feature>
<keyword evidence="4" id="KW-0812">Transmembrane</keyword>
<dbReference type="Proteomes" id="UP000467700">
    <property type="component" value="Unassembled WGS sequence"/>
</dbReference>
<keyword evidence="3" id="KW-0560">Oxidoreductase</keyword>
<comment type="caution">
    <text evidence="6">The sequence shown here is derived from an EMBL/GenBank/DDBJ whole genome shotgun (WGS) entry which is preliminary data.</text>
</comment>
<dbReference type="EMBL" id="CACVBS010000034">
    <property type="protein sequence ID" value="CAA7261657.1"/>
    <property type="molecule type" value="Genomic_DNA"/>
</dbReference>
<dbReference type="PANTHER" id="PTHR46720:SF3">
    <property type="entry name" value="FAD-BINDING DOMAIN-CONTAINING PROTEIN-RELATED"/>
    <property type="match status" value="1"/>
</dbReference>
<dbReference type="InterPro" id="IPR036188">
    <property type="entry name" value="FAD/NAD-bd_sf"/>
</dbReference>
<keyword evidence="4" id="KW-1133">Transmembrane helix</keyword>
<dbReference type="SUPFAM" id="SSF54373">
    <property type="entry name" value="FAD-linked reductases, C-terminal domain"/>
    <property type="match status" value="1"/>
</dbReference>
<dbReference type="Pfam" id="PF01494">
    <property type="entry name" value="FAD_binding_3"/>
    <property type="match status" value="1"/>
</dbReference>
<evidence type="ECO:0000256" key="2">
    <source>
        <dbReference type="ARBA" id="ARBA00022827"/>
    </source>
</evidence>
<organism evidence="6 7">
    <name type="scientific">Cyclocybe aegerita</name>
    <name type="common">Black poplar mushroom</name>
    <name type="synonym">Agrocybe aegerita</name>
    <dbReference type="NCBI Taxonomy" id="1973307"/>
    <lineage>
        <taxon>Eukaryota</taxon>
        <taxon>Fungi</taxon>
        <taxon>Dikarya</taxon>
        <taxon>Basidiomycota</taxon>
        <taxon>Agaricomycotina</taxon>
        <taxon>Agaricomycetes</taxon>
        <taxon>Agaricomycetidae</taxon>
        <taxon>Agaricales</taxon>
        <taxon>Agaricineae</taxon>
        <taxon>Bolbitiaceae</taxon>
        <taxon>Cyclocybe</taxon>
    </lineage>
</organism>
<keyword evidence="2" id="KW-0274">FAD</keyword>
<dbReference type="Gene3D" id="3.50.50.60">
    <property type="entry name" value="FAD/NAD(P)-binding domain"/>
    <property type="match status" value="1"/>
</dbReference>
<protein>
    <recommendedName>
        <fullName evidence="5">FAD-binding domain-containing protein</fullName>
    </recommendedName>
</protein>
<evidence type="ECO:0000313" key="7">
    <source>
        <dbReference type="Proteomes" id="UP000467700"/>
    </source>
</evidence>
<evidence type="ECO:0000256" key="4">
    <source>
        <dbReference type="SAM" id="Phobius"/>
    </source>
</evidence>
<name>A0A8S0XP48_CYCAE</name>
<dbReference type="SUPFAM" id="SSF51905">
    <property type="entry name" value="FAD/NAD(P)-binding domain"/>
    <property type="match status" value="1"/>
</dbReference>
<accession>A0A8S0XP48</accession>
<evidence type="ECO:0000256" key="3">
    <source>
        <dbReference type="ARBA" id="ARBA00023002"/>
    </source>
</evidence>
<evidence type="ECO:0000313" key="6">
    <source>
        <dbReference type="EMBL" id="CAA7261657.1"/>
    </source>
</evidence>
<feature type="transmembrane region" description="Helical" evidence="4">
    <location>
        <begin position="12"/>
        <end position="31"/>
    </location>
</feature>
<dbReference type="PRINTS" id="PR00420">
    <property type="entry name" value="RNGMNOXGNASE"/>
</dbReference>
<dbReference type="GO" id="GO:0044550">
    <property type="term" value="P:secondary metabolite biosynthetic process"/>
    <property type="evidence" value="ECO:0007669"/>
    <property type="project" value="TreeGrafter"/>
</dbReference>
<keyword evidence="4" id="KW-0472">Membrane</keyword>
<dbReference type="OrthoDB" id="417877at2759"/>
<evidence type="ECO:0000259" key="5">
    <source>
        <dbReference type="Pfam" id="PF01494"/>
    </source>
</evidence>
<keyword evidence="7" id="KW-1185">Reference proteome</keyword>
<dbReference type="InterPro" id="IPR051104">
    <property type="entry name" value="FAD_monoxygenase"/>
</dbReference>